<keyword evidence="7" id="KW-1185">Reference proteome</keyword>
<dbReference type="Proteomes" id="UP000191500">
    <property type="component" value="Unassembled WGS sequence"/>
</dbReference>
<dbReference type="GO" id="GO:0008270">
    <property type="term" value="F:zinc ion binding"/>
    <property type="evidence" value="ECO:0007669"/>
    <property type="project" value="InterPro"/>
</dbReference>
<gene>
    <name evidence="6" type="ORF">PENCOP_c013G06853</name>
</gene>
<dbReference type="GO" id="GO:0006351">
    <property type="term" value="P:DNA-templated transcription"/>
    <property type="evidence" value="ECO:0007669"/>
    <property type="project" value="InterPro"/>
</dbReference>
<keyword evidence="4" id="KW-0539">Nucleus</keyword>
<evidence type="ECO:0000313" key="7">
    <source>
        <dbReference type="Proteomes" id="UP000191500"/>
    </source>
</evidence>
<dbReference type="Pfam" id="PF04082">
    <property type="entry name" value="Fungal_trans"/>
    <property type="match status" value="1"/>
</dbReference>
<dbReference type="SMART" id="SM00906">
    <property type="entry name" value="Fungal_trans"/>
    <property type="match status" value="1"/>
</dbReference>
<feature type="domain" description="Xylanolytic transcriptional activator regulatory" evidence="5">
    <location>
        <begin position="268"/>
        <end position="340"/>
    </location>
</feature>
<evidence type="ECO:0000256" key="1">
    <source>
        <dbReference type="ARBA" id="ARBA00004123"/>
    </source>
</evidence>
<reference evidence="7" key="1">
    <citation type="journal article" date="2017" name="Nat. Microbiol.">
        <title>Global analysis of biosynthetic gene clusters reveals vast potential of secondary metabolite production in Penicillium species.</title>
        <authorList>
            <person name="Nielsen J.C."/>
            <person name="Grijseels S."/>
            <person name="Prigent S."/>
            <person name="Ji B."/>
            <person name="Dainat J."/>
            <person name="Nielsen K.F."/>
            <person name="Frisvad J.C."/>
            <person name="Workman M."/>
            <person name="Nielsen J."/>
        </authorList>
    </citation>
    <scope>NUCLEOTIDE SEQUENCE [LARGE SCALE GENOMIC DNA]</scope>
    <source>
        <strain evidence="7">IBT 31321</strain>
    </source>
</reference>
<dbReference type="GO" id="GO:0003677">
    <property type="term" value="F:DNA binding"/>
    <property type="evidence" value="ECO:0007669"/>
    <property type="project" value="UniProtKB-KW"/>
</dbReference>
<dbReference type="GO" id="GO:0003700">
    <property type="term" value="F:DNA-binding transcription factor activity"/>
    <property type="evidence" value="ECO:0007669"/>
    <property type="project" value="InterPro"/>
</dbReference>
<evidence type="ECO:0000256" key="3">
    <source>
        <dbReference type="ARBA" id="ARBA00023125"/>
    </source>
</evidence>
<dbReference type="InterPro" id="IPR007219">
    <property type="entry name" value="XnlR_reg_dom"/>
</dbReference>
<comment type="caution">
    <text evidence="6">The sequence shown here is derived from an EMBL/GenBank/DDBJ whole genome shotgun (WGS) entry which is preliminary data.</text>
</comment>
<dbReference type="GO" id="GO:0005634">
    <property type="term" value="C:nucleus"/>
    <property type="evidence" value="ECO:0007669"/>
    <property type="project" value="UniProtKB-SubCell"/>
</dbReference>
<evidence type="ECO:0000259" key="5">
    <source>
        <dbReference type="SMART" id="SM00906"/>
    </source>
</evidence>
<organism evidence="6 7">
    <name type="scientific">Penicillium coprophilum</name>
    <dbReference type="NCBI Taxonomy" id="36646"/>
    <lineage>
        <taxon>Eukaryota</taxon>
        <taxon>Fungi</taxon>
        <taxon>Dikarya</taxon>
        <taxon>Ascomycota</taxon>
        <taxon>Pezizomycotina</taxon>
        <taxon>Eurotiomycetes</taxon>
        <taxon>Eurotiomycetidae</taxon>
        <taxon>Eurotiales</taxon>
        <taxon>Aspergillaceae</taxon>
        <taxon>Penicillium</taxon>
    </lineage>
</organism>
<dbReference type="EMBL" id="MDDG01000013">
    <property type="protein sequence ID" value="OQE35437.1"/>
    <property type="molecule type" value="Genomic_DNA"/>
</dbReference>
<keyword evidence="2" id="KW-0479">Metal-binding</keyword>
<dbReference type="AlphaFoldDB" id="A0A1V6UAD1"/>
<dbReference type="PANTHER" id="PTHR46910">
    <property type="entry name" value="TRANSCRIPTION FACTOR PDR1"/>
    <property type="match status" value="1"/>
</dbReference>
<dbReference type="InterPro" id="IPR050987">
    <property type="entry name" value="AtrR-like"/>
</dbReference>
<comment type="subcellular location">
    <subcellularLocation>
        <location evidence="1">Nucleus</location>
    </subcellularLocation>
</comment>
<accession>A0A1V6UAD1</accession>
<name>A0A1V6UAD1_9EURO</name>
<dbReference type="CDD" id="cd12148">
    <property type="entry name" value="fungal_TF_MHR"/>
    <property type="match status" value="1"/>
</dbReference>
<evidence type="ECO:0000313" key="6">
    <source>
        <dbReference type="EMBL" id="OQE35437.1"/>
    </source>
</evidence>
<evidence type="ECO:0000256" key="4">
    <source>
        <dbReference type="ARBA" id="ARBA00023242"/>
    </source>
</evidence>
<dbReference type="PANTHER" id="PTHR46910:SF3">
    <property type="entry name" value="HALOTOLERANCE PROTEIN 9-RELATED"/>
    <property type="match status" value="1"/>
</dbReference>
<dbReference type="STRING" id="36646.A0A1V6UAD1"/>
<sequence>MPQNSPSKNILCSIIAQRLEKLESSAHHAEEESGLSPEHDDIRVKDAGAKRHKQNDCPSGSIGETSVVATPDESAHRATEAHQLIQQELEQNGHVTQDRMGVLHTALELIKQMSNQTSSSTHLDLENTITDEVTGSESSPPELLYMMLPGMAGNEGDYKQLHWPDHISSPTLENMILCLVENRGDEHLRLHYRVCVYTKAFFSALKWSQIYHSPAVLQRLEKSQRQYKAIALAALCRVHFLSPPSLSLVQALLSGAMLMQYIGNVSRSWSLTAFAARVLVSLNSHTVEARRLLRTELVEDFDLCLYWCYYLDKVLSALFARQPSLPKLYFDPVSLIPLDSGNPLQKTVKIMVEMAKVQEGILDMQISRAENGAVDISQVDFLIQKANSLFAHIKETRLTMPEELQNEFDAAEFGYFAMMTSILKYSQPEYTSVSHHECLDFARRALSSLNSMLQPAGLDLDTVEPYPSFLSWCVTINC</sequence>
<keyword evidence="3" id="KW-0238">DNA-binding</keyword>
<evidence type="ECO:0000256" key="2">
    <source>
        <dbReference type="ARBA" id="ARBA00022723"/>
    </source>
</evidence>
<protein>
    <recommendedName>
        <fullName evidence="5">Xylanolytic transcriptional activator regulatory domain-containing protein</fullName>
    </recommendedName>
</protein>
<proteinExistence type="predicted"/>